<dbReference type="RefSeq" id="WP_057853672.1">
    <property type="nucleotide sequence ID" value="NZ_LLXX01000166.1"/>
</dbReference>
<evidence type="ECO:0000256" key="1">
    <source>
        <dbReference type="SAM" id="MobiDB-lite"/>
    </source>
</evidence>
<reference evidence="2 3" key="1">
    <citation type="submission" date="2014-03" db="EMBL/GenBank/DDBJ databases">
        <title>Bradyrhizobium valentinum sp. nov., isolated from effective nodules of Lupinus mariae-josephae, a lupine endemic of basic-lime soils in Eastern Spain.</title>
        <authorList>
            <person name="Duran D."/>
            <person name="Rey L."/>
            <person name="Navarro A."/>
            <person name="Busquets A."/>
            <person name="Imperial J."/>
            <person name="Ruiz-Argueso T."/>
        </authorList>
    </citation>
    <scope>NUCLEOTIDE SEQUENCE [LARGE SCALE GENOMIC DNA]</scope>
    <source>
        <strain evidence="2 3">LmjM3</strain>
    </source>
</reference>
<dbReference type="InterPro" id="IPR035985">
    <property type="entry name" value="Ubiquitin-activating_enz"/>
</dbReference>
<dbReference type="Proteomes" id="UP000051913">
    <property type="component" value="Unassembled WGS sequence"/>
</dbReference>
<organism evidence="2 3">
    <name type="scientific">Bradyrhizobium valentinum</name>
    <dbReference type="NCBI Taxonomy" id="1518501"/>
    <lineage>
        <taxon>Bacteria</taxon>
        <taxon>Pseudomonadati</taxon>
        <taxon>Pseudomonadota</taxon>
        <taxon>Alphaproteobacteria</taxon>
        <taxon>Hyphomicrobiales</taxon>
        <taxon>Nitrobacteraceae</taxon>
        <taxon>Bradyrhizobium</taxon>
    </lineage>
</organism>
<feature type="region of interest" description="Disordered" evidence="1">
    <location>
        <begin position="297"/>
        <end position="316"/>
    </location>
</feature>
<protein>
    <submittedName>
        <fullName evidence="2">Uncharacterized protein</fullName>
    </submittedName>
</protein>
<comment type="caution">
    <text evidence="2">The sequence shown here is derived from an EMBL/GenBank/DDBJ whole genome shotgun (WGS) entry which is preliminary data.</text>
</comment>
<proteinExistence type="predicted"/>
<dbReference type="EMBL" id="LLXX01000166">
    <property type="protein sequence ID" value="KRR00246.1"/>
    <property type="molecule type" value="Genomic_DNA"/>
</dbReference>
<name>A0A0R3L5E2_9BRAD</name>
<sequence length="597" mass="65812">MAKHNHPAANQGWWTIWPEIFNAELAAFARLGITPRTIHKGNGVLILEADWPVDGQSAPMLLRIGYSPLHPFFRPAVAAPNESFERHQTPLSRELCLLTQESAQWDSNQLVADFVQERLDHLLRTLAARKDGRWEDAAELEEQVADPLMPYFAGASEEDSVILFDGQAGPPSGQHGLMEVACASRSTKRNGAAFEGVLRQLKTSTGTAIGKRFGFPAEPEGAQVITARWVKFTPPQTPTPENCFALPKKSLPDRRCCSRPACRRSMTLRVTPFPSPASCSRRNPNTVRRRMARGGCSWRQGVASRTKKPVQTKQGSYAENAPARMTHFPGCPSHYLFSRKMLLSSAPGRSEASRASKWLAPAWARLRFLIRHGSARQKLAVAFGPNRLGKQQGNRSCELHRIKLFVDEGENRRGGLGTAVTEPVGIPRHLRNVLTPVFDELRSADVVIDATASPEVQLALSHYCRQFRVPYVVGYATLGVAGGVVARFLPASASCFVCLNEHWKDKQHIPEPRVDDVGVVIPVGCNAPTFTGGGFDLQEISLEMVRTAVGLLSEGNYDPGDWDVAILALKDDRDARMLPQWEAFQCPPHPKCCGAAR</sequence>
<keyword evidence="3" id="KW-1185">Reference proteome</keyword>
<dbReference type="GO" id="GO:0008641">
    <property type="term" value="F:ubiquitin-like modifier activating enzyme activity"/>
    <property type="evidence" value="ECO:0007669"/>
    <property type="project" value="InterPro"/>
</dbReference>
<evidence type="ECO:0000313" key="3">
    <source>
        <dbReference type="Proteomes" id="UP000051913"/>
    </source>
</evidence>
<accession>A0A0R3L5E2</accession>
<dbReference type="Gene3D" id="3.40.50.720">
    <property type="entry name" value="NAD(P)-binding Rossmann-like Domain"/>
    <property type="match status" value="1"/>
</dbReference>
<dbReference type="SUPFAM" id="SSF69572">
    <property type="entry name" value="Activating enzymes of the ubiquitin-like proteins"/>
    <property type="match status" value="1"/>
</dbReference>
<gene>
    <name evidence="2" type="ORF">CP49_41350</name>
</gene>
<dbReference type="AlphaFoldDB" id="A0A0R3L5E2"/>
<evidence type="ECO:0000313" key="2">
    <source>
        <dbReference type="EMBL" id="KRR00246.1"/>
    </source>
</evidence>